<dbReference type="Proteomes" id="UP000308092">
    <property type="component" value="Unassembled WGS sequence"/>
</dbReference>
<evidence type="ECO:0000313" key="2">
    <source>
        <dbReference type="Proteomes" id="UP000308092"/>
    </source>
</evidence>
<proteinExistence type="predicted"/>
<evidence type="ECO:0000313" key="1">
    <source>
        <dbReference type="EMBL" id="THC93296.1"/>
    </source>
</evidence>
<accession>A0A4S3JDH7</accession>
<dbReference type="VEuPathDB" id="FungiDB:EYZ11_007221"/>
<name>A0A4S3JDH7_9EURO</name>
<reference evidence="1 2" key="1">
    <citation type="submission" date="2019-03" db="EMBL/GenBank/DDBJ databases">
        <title>The genome sequence of a newly discovered highly antifungal drug resistant Aspergillus species, Aspergillus tanneri NIH 1004.</title>
        <authorList>
            <person name="Mounaud S."/>
            <person name="Singh I."/>
            <person name="Joardar V."/>
            <person name="Pakala S."/>
            <person name="Pakala S."/>
            <person name="Venepally P."/>
            <person name="Hoover J."/>
            <person name="Nierman W."/>
            <person name="Chung J."/>
            <person name="Losada L."/>
        </authorList>
    </citation>
    <scope>NUCLEOTIDE SEQUENCE [LARGE SCALE GENOMIC DNA]</scope>
    <source>
        <strain evidence="1 2">NIH1004</strain>
    </source>
</reference>
<keyword evidence="2" id="KW-1185">Reference proteome</keyword>
<sequence length="46" mass="5555">MPFYKYIKYGIISNRYLSTRAIRVASRHISQQNKLWLKYEPVVGHE</sequence>
<protein>
    <submittedName>
        <fullName evidence="1">Uncharacterized protein</fullName>
    </submittedName>
</protein>
<comment type="caution">
    <text evidence="1">The sequence shown here is derived from an EMBL/GenBank/DDBJ whole genome shotgun (WGS) entry which is preliminary data.</text>
</comment>
<dbReference type="AlphaFoldDB" id="A0A4S3JDH7"/>
<gene>
    <name evidence="1" type="ORF">EYZ11_007221</name>
</gene>
<organism evidence="1 2">
    <name type="scientific">Aspergillus tanneri</name>
    <dbReference type="NCBI Taxonomy" id="1220188"/>
    <lineage>
        <taxon>Eukaryota</taxon>
        <taxon>Fungi</taxon>
        <taxon>Dikarya</taxon>
        <taxon>Ascomycota</taxon>
        <taxon>Pezizomycotina</taxon>
        <taxon>Eurotiomycetes</taxon>
        <taxon>Eurotiomycetidae</taxon>
        <taxon>Eurotiales</taxon>
        <taxon>Aspergillaceae</taxon>
        <taxon>Aspergillus</taxon>
        <taxon>Aspergillus subgen. Circumdati</taxon>
    </lineage>
</organism>
<dbReference type="EMBL" id="SOSA01000273">
    <property type="protein sequence ID" value="THC93296.1"/>
    <property type="molecule type" value="Genomic_DNA"/>
</dbReference>